<organism evidence="1">
    <name type="scientific">marine metagenome</name>
    <dbReference type="NCBI Taxonomy" id="408172"/>
    <lineage>
        <taxon>unclassified sequences</taxon>
        <taxon>metagenomes</taxon>
        <taxon>ecological metagenomes</taxon>
    </lineage>
</organism>
<name>A0A382NAU8_9ZZZZ</name>
<dbReference type="AlphaFoldDB" id="A0A382NAU8"/>
<proteinExistence type="predicted"/>
<reference evidence="1" key="1">
    <citation type="submission" date="2018-05" db="EMBL/GenBank/DDBJ databases">
        <authorList>
            <person name="Lanie J.A."/>
            <person name="Ng W.-L."/>
            <person name="Kazmierczak K.M."/>
            <person name="Andrzejewski T.M."/>
            <person name="Davidsen T.M."/>
            <person name="Wayne K.J."/>
            <person name="Tettelin H."/>
            <person name="Glass J.I."/>
            <person name="Rusch D."/>
            <person name="Podicherti R."/>
            <person name="Tsui H.-C.T."/>
            <person name="Winkler M.E."/>
        </authorList>
    </citation>
    <scope>NUCLEOTIDE SEQUENCE</scope>
</reference>
<evidence type="ECO:0000313" key="1">
    <source>
        <dbReference type="EMBL" id="SVC58196.1"/>
    </source>
</evidence>
<sequence>VTYWLLPLKKKHITFTHGVARARANVEEFCINNDISLTDDYATV</sequence>
<dbReference type="EMBL" id="UINC01099149">
    <property type="protein sequence ID" value="SVC58196.1"/>
    <property type="molecule type" value="Genomic_DNA"/>
</dbReference>
<gene>
    <name evidence="1" type="ORF">METZ01_LOCUS311050</name>
</gene>
<feature type="non-terminal residue" evidence="1">
    <location>
        <position position="1"/>
    </location>
</feature>
<protein>
    <submittedName>
        <fullName evidence="1">Uncharacterized protein</fullName>
    </submittedName>
</protein>
<accession>A0A382NAU8</accession>